<dbReference type="SUPFAM" id="SSF53383">
    <property type="entry name" value="PLP-dependent transferases"/>
    <property type="match status" value="1"/>
</dbReference>
<dbReference type="GO" id="GO:0008483">
    <property type="term" value="F:transaminase activity"/>
    <property type="evidence" value="ECO:0007669"/>
    <property type="project" value="TreeGrafter"/>
</dbReference>
<sequence>MIYVLHEHQLKVVSLDVDLETLAPKIELLDGLLTEKTVALLVAHLFGKIFNMQPFVVAAKKHKLVLIEDCAESFCGFDKIGHPESDISLFSFGPIKFHTAFGGGIAKVKDMCIYNRMKHHYHTYPTQSHIEYFKKVAKYSLVYLCIDCPRFMKPSLFVLRALGIELRNNIVMLLRGFPNQLMFRLRHQPSTALLYMMYHRMSCVTSYDGFLSSIKAEYVNERMPKNVMLVGAQADIKGYWLFPILVEYPDQVARTMYELGVEAFRGASQLNVVEPDSTGSKGSKNGLQAYARYYPHEARFIINHVLYLPVNKTLPFFELDKICAALEIAVRTSSNGTVFAPPRRLRPNVKFQSKL</sequence>
<dbReference type="PANTHER" id="PTHR30244:SF34">
    <property type="entry name" value="DTDP-4-AMINO-4,6-DIDEOXYGALACTOSE TRANSAMINASE"/>
    <property type="match status" value="1"/>
</dbReference>
<comment type="caution">
    <text evidence="1">The sequence shown here is derived from an EMBL/GenBank/DDBJ whole genome shotgun (WGS) entry which is preliminary data.</text>
</comment>
<dbReference type="InterPro" id="IPR015421">
    <property type="entry name" value="PyrdxlP-dep_Trfase_major"/>
</dbReference>
<dbReference type="InterPro" id="IPR015424">
    <property type="entry name" value="PyrdxlP-dep_Trfase"/>
</dbReference>
<dbReference type="InterPro" id="IPR000653">
    <property type="entry name" value="DegT/StrS_aminotransferase"/>
</dbReference>
<name>A0AAD9P897_RIDPI</name>
<dbReference type="EMBL" id="JAODUO010000091">
    <property type="protein sequence ID" value="KAK2189995.1"/>
    <property type="molecule type" value="Genomic_DNA"/>
</dbReference>
<reference evidence="1" key="1">
    <citation type="journal article" date="2023" name="Mol. Biol. Evol.">
        <title>Third-Generation Sequencing Reveals the Adaptive Role of the Epigenome in Three Deep-Sea Polychaetes.</title>
        <authorList>
            <person name="Perez M."/>
            <person name="Aroh O."/>
            <person name="Sun Y."/>
            <person name="Lan Y."/>
            <person name="Juniper S.K."/>
            <person name="Young C.R."/>
            <person name="Angers B."/>
            <person name="Qian P.Y."/>
        </authorList>
    </citation>
    <scope>NUCLEOTIDE SEQUENCE</scope>
    <source>
        <strain evidence="1">R07B-5</strain>
    </source>
</reference>
<dbReference type="AlphaFoldDB" id="A0AAD9P897"/>
<evidence type="ECO:0000313" key="2">
    <source>
        <dbReference type="Proteomes" id="UP001209878"/>
    </source>
</evidence>
<evidence type="ECO:0000313" key="1">
    <source>
        <dbReference type="EMBL" id="KAK2189995.1"/>
    </source>
</evidence>
<dbReference type="GO" id="GO:0030170">
    <property type="term" value="F:pyridoxal phosphate binding"/>
    <property type="evidence" value="ECO:0007669"/>
    <property type="project" value="TreeGrafter"/>
</dbReference>
<dbReference type="PANTHER" id="PTHR30244">
    <property type="entry name" value="TRANSAMINASE"/>
    <property type="match status" value="1"/>
</dbReference>
<keyword evidence="2" id="KW-1185">Reference proteome</keyword>
<accession>A0AAD9P897</accession>
<protein>
    <submittedName>
        <fullName evidence="1">Uncharacterized protein</fullName>
    </submittedName>
</protein>
<dbReference type="GO" id="GO:0000271">
    <property type="term" value="P:polysaccharide biosynthetic process"/>
    <property type="evidence" value="ECO:0007669"/>
    <property type="project" value="TreeGrafter"/>
</dbReference>
<dbReference type="Proteomes" id="UP001209878">
    <property type="component" value="Unassembled WGS sequence"/>
</dbReference>
<dbReference type="Gene3D" id="3.40.640.10">
    <property type="entry name" value="Type I PLP-dependent aspartate aminotransferase-like (Major domain)"/>
    <property type="match status" value="1"/>
</dbReference>
<dbReference type="Pfam" id="PF01041">
    <property type="entry name" value="DegT_DnrJ_EryC1"/>
    <property type="match status" value="1"/>
</dbReference>
<gene>
    <name evidence="1" type="ORF">NP493_89g01042</name>
</gene>
<proteinExistence type="predicted"/>
<organism evidence="1 2">
    <name type="scientific">Ridgeia piscesae</name>
    <name type="common">Tubeworm</name>
    <dbReference type="NCBI Taxonomy" id="27915"/>
    <lineage>
        <taxon>Eukaryota</taxon>
        <taxon>Metazoa</taxon>
        <taxon>Spiralia</taxon>
        <taxon>Lophotrochozoa</taxon>
        <taxon>Annelida</taxon>
        <taxon>Polychaeta</taxon>
        <taxon>Sedentaria</taxon>
        <taxon>Canalipalpata</taxon>
        <taxon>Sabellida</taxon>
        <taxon>Siboglinidae</taxon>
        <taxon>Ridgeia</taxon>
    </lineage>
</organism>